<keyword evidence="1" id="KW-1133">Transmembrane helix</keyword>
<feature type="transmembrane region" description="Helical" evidence="1">
    <location>
        <begin position="69"/>
        <end position="97"/>
    </location>
</feature>
<reference evidence="2 3" key="1">
    <citation type="submission" date="2020-08" db="EMBL/GenBank/DDBJ databases">
        <title>Genomic Encyclopedia of Type Strains, Phase IV (KMG-IV): sequencing the most valuable type-strain genomes for metagenomic binning, comparative biology and taxonomic classification.</title>
        <authorList>
            <person name="Goeker M."/>
        </authorList>
    </citation>
    <scope>NUCLEOTIDE SEQUENCE [LARGE SCALE GENOMIC DNA]</scope>
    <source>
        <strain evidence="2 3">DSM 24163</strain>
    </source>
</reference>
<comment type="caution">
    <text evidence="2">The sequence shown here is derived from an EMBL/GenBank/DDBJ whole genome shotgun (WGS) entry which is preliminary data.</text>
</comment>
<keyword evidence="1" id="KW-0472">Membrane</keyword>
<accession>A0A7W8G198</accession>
<protein>
    <submittedName>
        <fullName evidence="2">Uncharacterized protein</fullName>
    </submittedName>
</protein>
<gene>
    <name evidence="2" type="ORF">HNQ52_002170</name>
</gene>
<evidence type="ECO:0000313" key="2">
    <source>
        <dbReference type="EMBL" id="MBB5208628.1"/>
    </source>
</evidence>
<dbReference type="RefSeq" id="WP_183961144.1">
    <property type="nucleotide sequence ID" value="NZ_JACHHP010000003.1"/>
</dbReference>
<keyword evidence="3" id="KW-1185">Reference proteome</keyword>
<evidence type="ECO:0000256" key="1">
    <source>
        <dbReference type="SAM" id="Phobius"/>
    </source>
</evidence>
<dbReference type="AlphaFoldDB" id="A0A7W8G198"/>
<keyword evidence="1" id="KW-0812">Transmembrane</keyword>
<proteinExistence type="predicted"/>
<dbReference type="Proteomes" id="UP000521199">
    <property type="component" value="Unassembled WGS sequence"/>
</dbReference>
<sequence length="100" mass="10761">MGMFLALICIAVAISGAMAFAFFWPMALVHLRDRHGALHSSFGDFAFASPAALAWLLRGRYRGLRDTGLSGLATPAFLALWSMILALVAAGVLYLIFGTR</sequence>
<dbReference type="EMBL" id="JACHHP010000003">
    <property type="protein sequence ID" value="MBB5208628.1"/>
    <property type="molecule type" value="Genomic_DNA"/>
</dbReference>
<name>A0A7W8G198_9GAMM</name>
<evidence type="ECO:0000313" key="3">
    <source>
        <dbReference type="Proteomes" id="UP000521199"/>
    </source>
</evidence>
<organism evidence="2 3">
    <name type="scientific">Chiayiivirga flava</name>
    <dbReference type="NCBI Taxonomy" id="659595"/>
    <lineage>
        <taxon>Bacteria</taxon>
        <taxon>Pseudomonadati</taxon>
        <taxon>Pseudomonadota</taxon>
        <taxon>Gammaproteobacteria</taxon>
        <taxon>Lysobacterales</taxon>
        <taxon>Lysobacteraceae</taxon>
        <taxon>Chiayiivirga</taxon>
    </lineage>
</organism>